<feature type="transmembrane region" description="Helical" evidence="6">
    <location>
        <begin position="535"/>
        <end position="552"/>
    </location>
</feature>
<dbReference type="InterPro" id="IPR036866">
    <property type="entry name" value="RibonucZ/Hydroxyglut_hydro"/>
</dbReference>
<dbReference type="InterPro" id="IPR052159">
    <property type="entry name" value="Competence_DNA_uptake"/>
</dbReference>
<sequence>MRYHTHMGGTATQTNDLKGRADNAERHLLRRYPTITLAMSAAAGIHAGLWAWQSAILAGFAAVLLFWAGRRSRMRRLGWLAALCCVAAAFALHGGQQRRQIHQASLTAYLTDHWRPAALRLIVDGRVERRPSALAELRGRGPQWQSLFAGRVSAIRVGAHWRPVEGGVRVMVDGDATDYLPGDELQVLGDIQSITPPRNPGEPDMRSIYAARGQQGRVRVDSLQQLQRQHRRFQLQRPFAAFGASGERILSRHLSERCSPLAAALVLGRREAVERSTRDRLLETGTAHLLSVSGLHLGMVALAASWLLAISSISQNKQYFTILVVCIAYAAVTGGRPPVMRAALLIGAVLLGMWSGRMVHPLNALAVAALGLLLWNPANLSQVGVHLSFLAVGTLIFASRSVTAMAASGQSNDPLERLLDARLGALRRFSTTSGRRLWLAFRFSFWVWAVSAPLVWYHFHVVSPISILANVLLGLPLMVALIAGLVAVLGGVCWDALAVIPAIVCELSLHFIIGIIDALASVPLGHFWLPSPPSWWVLIFYLLIAAGLLLPATWPRSQLLLLWLVGWTCVALPLATLYRSSHLHELPDDSLEATFIDVGHGTSVLVRHSTGTTWLYDCGRLGDPAQSSRPIESVLWDRGIIRLDAIVLSHADADHYNAVPGLLQRFFVGRIITPPGMLATDERGLEAVRQAIAEAGVEVIEQHAGEQLQLDHTAQTIRILHPTRQRLAGNDNVNSLVLQIDHGGRSLILPGDLETPGTEAVMQYPRPPGSGILMAPHHGSLQQDMRPLLDWSRPRTVVVSGGTRAGRPEVLQRLAQNGADVYVTSLQGAITTRIESDGTVTVQPWWPGEQVFVNQPFGR</sequence>
<proteinExistence type="predicted"/>
<feature type="transmembrane region" description="Helical" evidence="6">
    <location>
        <begin position="316"/>
        <end position="332"/>
    </location>
</feature>
<evidence type="ECO:0000256" key="5">
    <source>
        <dbReference type="ARBA" id="ARBA00023136"/>
    </source>
</evidence>
<dbReference type="EMBL" id="CP042914">
    <property type="protein sequence ID" value="QEG43383.1"/>
    <property type="molecule type" value="Genomic_DNA"/>
</dbReference>
<dbReference type="CDD" id="cd07731">
    <property type="entry name" value="ComA-like_MBL-fold"/>
    <property type="match status" value="1"/>
</dbReference>
<evidence type="ECO:0000256" key="1">
    <source>
        <dbReference type="ARBA" id="ARBA00004651"/>
    </source>
</evidence>
<evidence type="ECO:0000256" key="6">
    <source>
        <dbReference type="SAM" id="Phobius"/>
    </source>
</evidence>
<gene>
    <name evidence="8" type="ORF">UC8_54310</name>
</gene>
<feature type="transmembrane region" description="Helical" evidence="6">
    <location>
        <begin position="287"/>
        <end position="309"/>
    </location>
</feature>
<dbReference type="Pfam" id="PF13567">
    <property type="entry name" value="DUF4131"/>
    <property type="match status" value="1"/>
</dbReference>
<dbReference type="GO" id="GO:0005886">
    <property type="term" value="C:plasma membrane"/>
    <property type="evidence" value="ECO:0007669"/>
    <property type="project" value="UniProtKB-SubCell"/>
</dbReference>
<dbReference type="InterPro" id="IPR004477">
    <property type="entry name" value="ComEC_N"/>
</dbReference>
<dbReference type="Pfam" id="PF00753">
    <property type="entry name" value="Lactamase_B"/>
    <property type="match status" value="1"/>
</dbReference>
<feature type="transmembrane region" description="Helical" evidence="6">
    <location>
        <begin position="559"/>
        <end position="578"/>
    </location>
</feature>
<keyword evidence="5 6" id="KW-0472">Membrane</keyword>
<dbReference type="OrthoDB" id="9761531at2"/>
<evidence type="ECO:0000313" key="8">
    <source>
        <dbReference type="EMBL" id="QEG43383.1"/>
    </source>
</evidence>
<dbReference type="Pfam" id="PF03772">
    <property type="entry name" value="Competence"/>
    <property type="match status" value="1"/>
</dbReference>
<dbReference type="KEGG" id="rul:UC8_54310"/>
<organism evidence="8 9">
    <name type="scientific">Roseimaritima ulvae</name>
    <dbReference type="NCBI Taxonomy" id="980254"/>
    <lineage>
        <taxon>Bacteria</taxon>
        <taxon>Pseudomonadati</taxon>
        <taxon>Planctomycetota</taxon>
        <taxon>Planctomycetia</taxon>
        <taxon>Pirellulales</taxon>
        <taxon>Pirellulaceae</taxon>
        <taxon>Roseimaritima</taxon>
    </lineage>
</organism>
<keyword evidence="9" id="KW-1185">Reference proteome</keyword>
<feature type="transmembrane region" description="Helical" evidence="6">
    <location>
        <begin position="384"/>
        <end position="407"/>
    </location>
</feature>
<keyword evidence="4 6" id="KW-1133">Transmembrane helix</keyword>
<evidence type="ECO:0000259" key="7">
    <source>
        <dbReference type="SMART" id="SM00849"/>
    </source>
</evidence>
<keyword evidence="2" id="KW-1003">Cell membrane</keyword>
<dbReference type="Gene3D" id="3.60.15.10">
    <property type="entry name" value="Ribonuclease Z/Hydroxyacylglutathione hydrolase-like"/>
    <property type="match status" value="1"/>
</dbReference>
<name>A0A5B9R9B4_9BACT</name>
<dbReference type="SUPFAM" id="SSF56281">
    <property type="entry name" value="Metallo-hydrolase/oxidoreductase"/>
    <property type="match status" value="1"/>
</dbReference>
<feature type="transmembrane region" description="Helical" evidence="6">
    <location>
        <begin position="49"/>
        <end position="68"/>
    </location>
</feature>
<evidence type="ECO:0000313" key="9">
    <source>
        <dbReference type="Proteomes" id="UP000325286"/>
    </source>
</evidence>
<dbReference type="RefSeq" id="WP_084425895.1">
    <property type="nucleotide sequence ID" value="NZ_CP042914.1"/>
</dbReference>
<comment type="subcellular location">
    <subcellularLocation>
        <location evidence="1">Cell membrane</location>
        <topology evidence="1">Multi-pass membrane protein</topology>
    </subcellularLocation>
</comment>
<reference evidence="8 9" key="1">
    <citation type="submission" date="2019-08" db="EMBL/GenBank/DDBJ databases">
        <title>Deep-cultivation of Planctomycetes and their phenomic and genomic characterization uncovers novel biology.</title>
        <authorList>
            <person name="Wiegand S."/>
            <person name="Jogler M."/>
            <person name="Boedeker C."/>
            <person name="Pinto D."/>
            <person name="Vollmers J."/>
            <person name="Rivas-Marin E."/>
            <person name="Kohn T."/>
            <person name="Peeters S.H."/>
            <person name="Heuer A."/>
            <person name="Rast P."/>
            <person name="Oberbeckmann S."/>
            <person name="Bunk B."/>
            <person name="Jeske O."/>
            <person name="Meyerdierks A."/>
            <person name="Storesund J.E."/>
            <person name="Kallscheuer N."/>
            <person name="Luecker S."/>
            <person name="Lage O.M."/>
            <person name="Pohl T."/>
            <person name="Merkel B.J."/>
            <person name="Hornburger P."/>
            <person name="Mueller R.-W."/>
            <person name="Bruemmer F."/>
            <person name="Labrenz M."/>
            <person name="Spormann A.M."/>
            <person name="Op den Camp H."/>
            <person name="Overmann J."/>
            <person name="Amann R."/>
            <person name="Jetten M.S.M."/>
            <person name="Mascher T."/>
            <person name="Medema M.H."/>
            <person name="Devos D.P."/>
            <person name="Kaster A.-K."/>
            <person name="Ovreas L."/>
            <person name="Rohde M."/>
            <person name="Galperin M.Y."/>
            <person name="Jogler C."/>
        </authorList>
    </citation>
    <scope>NUCLEOTIDE SEQUENCE [LARGE SCALE GENOMIC DNA]</scope>
    <source>
        <strain evidence="8 9">UC8</strain>
    </source>
</reference>
<evidence type="ECO:0000256" key="3">
    <source>
        <dbReference type="ARBA" id="ARBA00022692"/>
    </source>
</evidence>
<dbReference type="InterPro" id="IPR025405">
    <property type="entry name" value="DUF4131"/>
</dbReference>
<feature type="transmembrane region" description="Helical" evidence="6">
    <location>
        <begin position="437"/>
        <end position="459"/>
    </location>
</feature>
<evidence type="ECO:0000256" key="4">
    <source>
        <dbReference type="ARBA" id="ARBA00022989"/>
    </source>
</evidence>
<dbReference type="AlphaFoldDB" id="A0A5B9R9B4"/>
<feature type="domain" description="Metallo-beta-lactamase" evidence="7">
    <location>
        <begin position="600"/>
        <end position="802"/>
    </location>
</feature>
<dbReference type="InterPro" id="IPR035681">
    <property type="entry name" value="ComA-like_MBL"/>
</dbReference>
<evidence type="ECO:0000256" key="2">
    <source>
        <dbReference type="ARBA" id="ARBA00022475"/>
    </source>
</evidence>
<keyword evidence="3 6" id="KW-0812">Transmembrane</keyword>
<protein>
    <submittedName>
        <fullName evidence="8">ComEC family competence protein</fullName>
    </submittedName>
</protein>
<dbReference type="PANTHER" id="PTHR30619">
    <property type="entry name" value="DNA INTERNALIZATION/COMPETENCE PROTEIN COMEC/REC2"/>
    <property type="match status" value="1"/>
</dbReference>
<dbReference type="Proteomes" id="UP000325286">
    <property type="component" value="Chromosome"/>
</dbReference>
<dbReference type="InterPro" id="IPR001279">
    <property type="entry name" value="Metallo-B-lactamas"/>
</dbReference>
<feature type="transmembrane region" description="Helical" evidence="6">
    <location>
        <begin position="338"/>
        <end position="355"/>
    </location>
</feature>
<dbReference type="NCBIfam" id="TIGR00360">
    <property type="entry name" value="ComEC_N-term"/>
    <property type="match status" value="1"/>
</dbReference>
<feature type="transmembrane region" description="Helical" evidence="6">
    <location>
        <begin position="471"/>
        <end position="497"/>
    </location>
</feature>
<accession>A0A5B9R9B4</accession>
<dbReference type="PANTHER" id="PTHR30619:SF1">
    <property type="entry name" value="RECOMBINATION PROTEIN 2"/>
    <property type="match status" value="1"/>
</dbReference>
<dbReference type="SMART" id="SM00849">
    <property type="entry name" value="Lactamase_B"/>
    <property type="match status" value="1"/>
</dbReference>